<evidence type="ECO:0000313" key="2">
    <source>
        <dbReference type="Proteomes" id="UP000178534"/>
    </source>
</evidence>
<dbReference type="Proteomes" id="UP000178534">
    <property type="component" value="Unassembled WGS sequence"/>
</dbReference>
<sequence>MAIDISRKELWFLMHTRRDTYGERANEPISDVLVALDLLSRGWNDRTIRQLEIRHSTAGTEAVIVVRSYCGGYTGEEHSGTDTYALCPRLADDLIKERLVQGKPYMGFTSQSEFLISDWGYRECNQLFDVHDRVVEGNRRALSIKPGTYRNYKDRRFAVIGSGGSSVDGKLTVFLKPLEGKTAGILTEVPFEEFTQCIINREWGYIGQRFLPVDISSNSSAMTENDS</sequence>
<reference evidence="1 2" key="1">
    <citation type="journal article" date="2016" name="Nat. Commun.">
        <title>Thousands of microbial genomes shed light on interconnected biogeochemical processes in an aquifer system.</title>
        <authorList>
            <person name="Anantharaman K."/>
            <person name="Brown C.T."/>
            <person name="Hug L.A."/>
            <person name="Sharon I."/>
            <person name="Castelle C.J."/>
            <person name="Probst A.J."/>
            <person name="Thomas B.C."/>
            <person name="Singh A."/>
            <person name="Wilkins M.J."/>
            <person name="Karaoz U."/>
            <person name="Brodie E.L."/>
            <person name="Williams K.H."/>
            <person name="Hubbard S.S."/>
            <person name="Banfield J.F."/>
        </authorList>
    </citation>
    <scope>NUCLEOTIDE SEQUENCE [LARGE SCALE GENOMIC DNA]</scope>
</reference>
<comment type="caution">
    <text evidence="1">The sequence shown here is derived from an EMBL/GenBank/DDBJ whole genome shotgun (WGS) entry which is preliminary data.</text>
</comment>
<gene>
    <name evidence="1" type="ORF">A2942_01610</name>
</gene>
<dbReference type="AlphaFoldDB" id="A0A1G2DGY0"/>
<accession>A0A1G2DGY0</accession>
<evidence type="ECO:0000313" key="1">
    <source>
        <dbReference type="EMBL" id="OGZ12869.1"/>
    </source>
</evidence>
<proteinExistence type="predicted"/>
<dbReference type="EMBL" id="MHLP01000016">
    <property type="protein sequence ID" value="OGZ12869.1"/>
    <property type="molecule type" value="Genomic_DNA"/>
</dbReference>
<organism evidence="1 2">
    <name type="scientific">Candidatus Lloydbacteria bacterium RIFCSPLOWO2_01_FULL_50_20</name>
    <dbReference type="NCBI Taxonomy" id="1798665"/>
    <lineage>
        <taxon>Bacteria</taxon>
        <taxon>Candidatus Lloydiibacteriota</taxon>
    </lineage>
</organism>
<name>A0A1G2DGY0_9BACT</name>
<protein>
    <submittedName>
        <fullName evidence="1">Uncharacterized protein</fullName>
    </submittedName>
</protein>